<dbReference type="RefSeq" id="WP_407048084.1">
    <property type="nucleotide sequence ID" value="NZ_CP158568.1"/>
</dbReference>
<protein>
    <submittedName>
        <fullName evidence="2">Cyclic nucleotide-binding domain-containing protein</fullName>
    </submittedName>
</protein>
<organism evidence="2">
    <name type="scientific">Methyloraptor flagellatus</name>
    <dbReference type="NCBI Taxonomy" id="3162530"/>
    <lineage>
        <taxon>Bacteria</taxon>
        <taxon>Pseudomonadati</taxon>
        <taxon>Pseudomonadota</taxon>
        <taxon>Alphaproteobacteria</taxon>
        <taxon>Hyphomicrobiales</taxon>
        <taxon>Ancalomicrobiaceae</taxon>
        <taxon>Methyloraptor</taxon>
    </lineage>
</organism>
<dbReference type="EMBL" id="CP158568">
    <property type="protein sequence ID" value="XBY42981.1"/>
    <property type="molecule type" value="Genomic_DNA"/>
</dbReference>
<sequence>MRKVLYILSRLTDTDVEWLAAVGQRRQVSAGTVLIEEGAESTALIFVLDGEVSVSTAAVGHVTQLGVGEILGEISFVDKSPTSATVTATVTSQILAVDRALMMARLAEDPGFAARFYQAVAMFLAVRLRATTRRLGGAAPEPYDDLNLEMLDTVHVAGAHFDRLIKRLLGV</sequence>
<dbReference type="GO" id="GO:0003700">
    <property type="term" value="F:DNA-binding transcription factor activity"/>
    <property type="evidence" value="ECO:0007669"/>
    <property type="project" value="TreeGrafter"/>
</dbReference>
<dbReference type="PANTHER" id="PTHR24567:SF68">
    <property type="entry name" value="DNA-BINDING TRANSCRIPTIONAL DUAL REGULATOR CRP"/>
    <property type="match status" value="1"/>
</dbReference>
<dbReference type="InterPro" id="IPR050397">
    <property type="entry name" value="Env_Response_Regulators"/>
</dbReference>
<accession>A0AAU7X6D2</accession>
<gene>
    <name evidence="2" type="ORF">ABS361_12770</name>
</gene>
<evidence type="ECO:0000259" key="1">
    <source>
        <dbReference type="PROSITE" id="PS50042"/>
    </source>
</evidence>
<reference evidence="2" key="1">
    <citation type="submission" date="2024-06" db="EMBL/GenBank/DDBJ databases">
        <title>Methylostella associata gen. nov., sp. nov., a novel Ancalomicrobiaceae-affiliated facultatively methylotrophic bacteria that feed on methanotrophs of the genus Methylococcus.</title>
        <authorList>
            <person name="Saltykova V."/>
            <person name="Danilova O.V."/>
            <person name="Oshkin I.Y."/>
            <person name="Belova S.E."/>
            <person name="Pimenov N.V."/>
            <person name="Dedysh S.N."/>
        </authorList>
    </citation>
    <scope>NUCLEOTIDE SEQUENCE</scope>
    <source>
        <strain evidence="2">S20</strain>
    </source>
</reference>
<dbReference type="PROSITE" id="PS50042">
    <property type="entry name" value="CNMP_BINDING_3"/>
    <property type="match status" value="1"/>
</dbReference>
<dbReference type="SUPFAM" id="SSF51206">
    <property type="entry name" value="cAMP-binding domain-like"/>
    <property type="match status" value="1"/>
</dbReference>
<dbReference type="GO" id="GO:0005829">
    <property type="term" value="C:cytosol"/>
    <property type="evidence" value="ECO:0007669"/>
    <property type="project" value="TreeGrafter"/>
</dbReference>
<dbReference type="Pfam" id="PF00027">
    <property type="entry name" value="cNMP_binding"/>
    <property type="match status" value="1"/>
</dbReference>
<dbReference type="SMART" id="SM00100">
    <property type="entry name" value="cNMP"/>
    <property type="match status" value="1"/>
</dbReference>
<proteinExistence type="predicted"/>
<dbReference type="CDD" id="cd00038">
    <property type="entry name" value="CAP_ED"/>
    <property type="match status" value="1"/>
</dbReference>
<dbReference type="Gene3D" id="2.60.120.10">
    <property type="entry name" value="Jelly Rolls"/>
    <property type="match status" value="1"/>
</dbReference>
<dbReference type="InterPro" id="IPR018490">
    <property type="entry name" value="cNMP-bd_dom_sf"/>
</dbReference>
<dbReference type="KEGG" id="mflg:ABS361_12770"/>
<name>A0AAU7X6D2_9HYPH</name>
<dbReference type="AlphaFoldDB" id="A0AAU7X6D2"/>
<evidence type="ECO:0000313" key="2">
    <source>
        <dbReference type="EMBL" id="XBY42981.1"/>
    </source>
</evidence>
<feature type="domain" description="Cyclic nucleotide-binding" evidence="1">
    <location>
        <begin position="7"/>
        <end position="99"/>
    </location>
</feature>
<dbReference type="PANTHER" id="PTHR24567">
    <property type="entry name" value="CRP FAMILY TRANSCRIPTIONAL REGULATORY PROTEIN"/>
    <property type="match status" value="1"/>
</dbReference>
<dbReference type="InterPro" id="IPR000595">
    <property type="entry name" value="cNMP-bd_dom"/>
</dbReference>
<dbReference type="InterPro" id="IPR014710">
    <property type="entry name" value="RmlC-like_jellyroll"/>
</dbReference>